<dbReference type="SMART" id="SM01406">
    <property type="entry name" value="PAPA-1"/>
    <property type="match status" value="1"/>
</dbReference>
<dbReference type="InterPro" id="IPR029523">
    <property type="entry name" value="INO80B/Ies2"/>
</dbReference>
<feature type="compositionally biased region" description="Basic and acidic residues" evidence="1">
    <location>
        <begin position="183"/>
        <end position="206"/>
    </location>
</feature>
<dbReference type="AlphaFoldDB" id="A0AAW0GU07"/>
<keyword evidence="4" id="KW-1185">Reference proteome</keyword>
<feature type="region of interest" description="Disordered" evidence="1">
    <location>
        <begin position="1"/>
        <end position="151"/>
    </location>
</feature>
<feature type="domain" description="INO80 complex subunit B-like conserved region" evidence="2">
    <location>
        <begin position="188"/>
        <end position="287"/>
    </location>
</feature>
<feature type="compositionally biased region" description="Acidic residues" evidence="1">
    <location>
        <begin position="124"/>
        <end position="137"/>
    </location>
</feature>
<gene>
    <name evidence="3" type="ORF">QCA50_001720</name>
</gene>
<feature type="compositionally biased region" description="Low complexity" evidence="1">
    <location>
        <begin position="98"/>
        <end position="111"/>
    </location>
</feature>
<organism evidence="3 4">
    <name type="scientific">Cerrena zonata</name>
    <dbReference type="NCBI Taxonomy" id="2478898"/>
    <lineage>
        <taxon>Eukaryota</taxon>
        <taxon>Fungi</taxon>
        <taxon>Dikarya</taxon>
        <taxon>Basidiomycota</taxon>
        <taxon>Agaricomycotina</taxon>
        <taxon>Agaricomycetes</taxon>
        <taxon>Polyporales</taxon>
        <taxon>Cerrenaceae</taxon>
        <taxon>Cerrena</taxon>
    </lineage>
</organism>
<feature type="compositionally biased region" description="Acidic residues" evidence="1">
    <location>
        <begin position="8"/>
        <end position="31"/>
    </location>
</feature>
<name>A0AAW0GU07_9APHY</name>
<dbReference type="EMBL" id="JASBNA010000002">
    <property type="protein sequence ID" value="KAK7694534.1"/>
    <property type="molecule type" value="Genomic_DNA"/>
</dbReference>
<dbReference type="InterPro" id="IPR006880">
    <property type="entry name" value="INO80B_C"/>
</dbReference>
<accession>A0AAW0GU07</accession>
<evidence type="ECO:0000313" key="3">
    <source>
        <dbReference type="EMBL" id="KAK7694534.1"/>
    </source>
</evidence>
<dbReference type="PANTHER" id="PTHR21561:SF12">
    <property type="entry name" value="INO80 COMPLEX SUBUNIT B"/>
    <property type="match status" value="1"/>
</dbReference>
<feature type="compositionally biased region" description="Acidic residues" evidence="1">
    <location>
        <begin position="38"/>
        <end position="69"/>
    </location>
</feature>
<comment type="caution">
    <text evidence="3">The sequence shown here is derived from an EMBL/GenBank/DDBJ whole genome shotgun (WGS) entry which is preliminary data.</text>
</comment>
<evidence type="ECO:0000313" key="4">
    <source>
        <dbReference type="Proteomes" id="UP001385951"/>
    </source>
</evidence>
<evidence type="ECO:0000256" key="1">
    <source>
        <dbReference type="SAM" id="MobiDB-lite"/>
    </source>
</evidence>
<dbReference type="Proteomes" id="UP001385951">
    <property type="component" value="Unassembled WGS sequence"/>
</dbReference>
<dbReference type="Pfam" id="PF04795">
    <property type="entry name" value="PAPA-1"/>
    <property type="match status" value="1"/>
</dbReference>
<evidence type="ECO:0000259" key="2">
    <source>
        <dbReference type="SMART" id="SM01406"/>
    </source>
</evidence>
<dbReference type="GO" id="GO:0031011">
    <property type="term" value="C:Ino80 complex"/>
    <property type="evidence" value="ECO:0007669"/>
    <property type="project" value="InterPro"/>
</dbReference>
<protein>
    <recommendedName>
        <fullName evidence="2">INO80 complex subunit B-like conserved region domain-containing protein</fullName>
    </recommendedName>
</protein>
<reference evidence="3 4" key="1">
    <citation type="submission" date="2022-09" db="EMBL/GenBank/DDBJ databases">
        <authorList>
            <person name="Palmer J.M."/>
        </authorList>
    </citation>
    <scope>NUCLEOTIDE SEQUENCE [LARGE SCALE GENOMIC DNA]</scope>
    <source>
        <strain evidence="3 4">DSM 7382</strain>
    </source>
</reference>
<feature type="region of interest" description="Disordered" evidence="1">
    <location>
        <begin position="167"/>
        <end position="206"/>
    </location>
</feature>
<feature type="compositionally biased region" description="Polar residues" evidence="1">
    <location>
        <begin position="140"/>
        <end position="150"/>
    </location>
</feature>
<dbReference type="PANTHER" id="PTHR21561">
    <property type="entry name" value="INO80 COMPLEX SUBUNIT B"/>
    <property type="match status" value="1"/>
</dbReference>
<proteinExistence type="predicted"/>
<dbReference type="GO" id="GO:0006338">
    <property type="term" value="P:chromatin remodeling"/>
    <property type="evidence" value="ECO:0007669"/>
    <property type="project" value="InterPro"/>
</dbReference>
<sequence length="370" mass="40459">MARKIIYDEEEEEDELQESSDMQMSEDDGDEGAQSNVGEDEVNPDDEEELSEKEDELEEEEQDGSDIDELSPPPSEIAEEEITTQPRLKIKLKLPTQPGTNNSTPGPSTTSRAASRRGPPRDDIDIESEDPESEEDVDSTRSNSVATNLPSRALTARQAALANVAETSHVSLVEPPNPRKKKPLTEDEIALKREETARKRKNLTEKKLEDEKAETINRLLKKQSRGKGRRNALASAEDKATPLASVINAQDEEEGVEGSEPPAVVLPTMYRWVSSIKTETNAGGESTKKMVLSFAVPTTAIHPSSQEDSSGAISMEVDSQPSVPSAKTLQLCDVPGCGVPRKYRLVKDWQRGACGMSHLKTLEAQLGTVA</sequence>